<gene>
    <name evidence="8" type="ORF">B5F75_03610</name>
</gene>
<evidence type="ECO:0000259" key="6">
    <source>
        <dbReference type="Pfam" id="PF00389"/>
    </source>
</evidence>
<accession>A0A1Y4DCU5</accession>
<evidence type="ECO:0000256" key="4">
    <source>
        <dbReference type="ARBA" id="ARBA00023027"/>
    </source>
</evidence>
<evidence type="ECO:0000256" key="2">
    <source>
        <dbReference type="ARBA" id="ARBA00022605"/>
    </source>
</evidence>
<dbReference type="PANTHER" id="PTHR42789">
    <property type="entry name" value="D-ISOMER SPECIFIC 2-HYDROXYACID DEHYDROGENASE FAMILY PROTEIN (AFU_ORTHOLOGUE AFUA_6G10090)"/>
    <property type="match status" value="1"/>
</dbReference>
<dbReference type="Proteomes" id="UP000196368">
    <property type="component" value="Unassembled WGS sequence"/>
</dbReference>
<dbReference type="OrthoDB" id="9805416at2"/>
<dbReference type="GO" id="GO:0006564">
    <property type="term" value="P:L-serine biosynthetic process"/>
    <property type="evidence" value="ECO:0007669"/>
    <property type="project" value="UniProtKB-ARBA"/>
</dbReference>
<comment type="caution">
    <text evidence="8">The sequence shown here is derived from an EMBL/GenBank/DDBJ whole genome shotgun (WGS) entry which is preliminary data.</text>
</comment>
<dbReference type="AlphaFoldDB" id="A0A1Y4DCU5"/>
<evidence type="ECO:0000259" key="7">
    <source>
        <dbReference type="Pfam" id="PF02826"/>
    </source>
</evidence>
<dbReference type="Pfam" id="PF00389">
    <property type="entry name" value="2-Hacid_dh"/>
    <property type="match status" value="1"/>
</dbReference>
<evidence type="ECO:0000256" key="1">
    <source>
        <dbReference type="ARBA" id="ARBA00005854"/>
    </source>
</evidence>
<dbReference type="GO" id="GO:0051287">
    <property type="term" value="F:NAD binding"/>
    <property type="evidence" value="ECO:0007669"/>
    <property type="project" value="InterPro"/>
</dbReference>
<dbReference type="InterPro" id="IPR036291">
    <property type="entry name" value="NAD(P)-bd_dom_sf"/>
</dbReference>
<comment type="similarity">
    <text evidence="1 5">Belongs to the D-isomer specific 2-hydroxyacid dehydrogenase family.</text>
</comment>
<evidence type="ECO:0000313" key="8">
    <source>
        <dbReference type="EMBL" id="OUO56943.1"/>
    </source>
</evidence>
<dbReference type="FunFam" id="3.40.50.720:FF:000041">
    <property type="entry name" value="D-3-phosphoglycerate dehydrogenase"/>
    <property type="match status" value="1"/>
</dbReference>
<dbReference type="InterPro" id="IPR029752">
    <property type="entry name" value="D-isomer_DH_CS1"/>
</dbReference>
<sequence>MKILIADKFPAHWKEVLSKEGHHITDNPALDENTLPAAIADNEILIVRSTKVPAAVMDAAANLKLIIRAGAGTNTIDVAHAAQKGIAVCNCPGTNSIAVAELTLGLILALDRRIYHNTKDLREGKWNKSEYGKAKGLFGRTLGIIGLGHIGKEVAKRAEAFGMKVLAYDPNDKAEEFRAAGVTPEPDIYTLAAMSDVITVHIPETPQTKGLFNKKFFDAMKPGAIFVNAARGGLVVAKDLADAVKNKGIKAGLDVYETEPKANDNTFDYSPYQGAENLYGTHHIGASTDQAQDAVAECTVQIINQYAQDGTFLHRVN</sequence>
<keyword evidence="3 5" id="KW-0560">Oxidoreductase</keyword>
<feature type="domain" description="D-isomer specific 2-hydroxyacid dehydrogenase NAD-binding" evidence="7">
    <location>
        <begin position="104"/>
        <end position="285"/>
    </location>
</feature>
<dbReference type="InterPro" id="IPR029753">
    <property type="entry name" value="D-isomer_DH_CS"/>
</dbReference>
<dbReference type="InterPro" id="IPR006140">
    <property type="entry name" value="D-isomer_DH_NAD-bd"/>
</dbReference>
<dbReference type="InterPro" id="IPR006139">
    <property type="entry name" value="D-isomer_2_OHA_DH_cat_dom"/>
</dbReference>
<reference evidence="9" key="1">
    <citation type="submission" date="2017-04" db="EMBL/GenBank/DDBJ databases">
        <title>Function of individual gut microbiota members based on whole genome sequencing of pure cultures obtained from chicken caecum.</title>
        <authorList>
            <person name="Medvecky M."/>
            <person name="Cejkova D."/>
            <person name="Polansky O."/>
            <person name="Karasova D."/>
            <person name="Kubasova T."/>
            <person name="Cizek A."/>
            <person name="Rychlik I."/>
        </authorList>
    </citation>
    <scope>NUCLEOTIDE SEQUENCE [LARGE SCALE GENOMIC DNA]</scope>
    <source>
        <strain evidence="9">An273</strain>
    </source>
</reference>
<protein>
    <submittedName>
        <fullName evidence="8">Phosphoglycerate dehydrogenase</fullName>
    </submittedName>
</protein>
<organism evidence="8 9">
    <name type="scientific">Candidatus Avelusimicrobium gallicola</name>
    <dbReference type="NCBI Taxonomy" id="2562704"/>
    <lineage>
        <taxon>Bacteria</taxon>
        <taxon>Pseudomonadati</taxon>
        <taxon>Elusimicrobiota</taxon>
        <taxon>Elusimicrobia</taxon>
        <taxon>Elusimicrobiales</taxon>
        <taxon>Elusimicrobiaceae</taxon>
        <taxon>Candidatus Avelusimicrobium</taxon>
    </lineage>
</organism>
<dbReference type="PROSITE" id="PS00671">
    <property type="entry name" value="D_2_HYDROXYACID_DH_3"/>
    <property type="match status" value="1"/>
</dbReference>
<keyword evidence="4" id="KW-0520">NAD</keyword>
<evidence type="ECO:0000256" key="3">
    <source>
        <dbReference type="ARBA" id="ARBA00023002"/>
    </source>
</evidence>
<dbReference type="PANTHER" id="PTHR42789:SF1">
    <property type="entry name" value="D-ISOMER SPECIFIC 2-HYDROXYACID DEHYDROGENASE FAMILY PROTEIN (AFU_ORTHOLOGUE AFUA_6G10090)"/>
    <property type="match status" value="1"/>
</dbReference>
<dbReference type="InterPro" id="IPR050857">
    <property type="entry name" value="D-2-hydroxyacid_DH"/>
</dbReference>
<proteinExistence type="inferred from homology"/>
<dbReference type="CDD" id="cd12173">
    <property type="entry name" value="PGDH_4"/>
    <property type="match status" value="1"/>
</dbReference>
<dbReference type="RefSeq" id="WP_087288029.1">
    <property type="nucleotide sequence ID" value="NZ_NFJD01000002.1"/>
</dbReference>
<dbReference type="GO" id="GO:0004617">
    <property type="term" value="F:phosphoglycerate dehydrogenase activity"/>
    <property type="evidence" value="ECO:0007669"/>
    <property type="project" value="UniProtKB-ARBA"/>
</dbReference>
<dbReference type="SUPFAM" id="SSF52283">
    <property type="entry name" value="Formate/glycerate dehydrogenase catalytic domain-like"/>
    <property type="match status" value="1"/>
</dbReference>
<name>A0A1Y4DCU5_9BACT</name>
<evidence type="ECO:0000313" key="9">
    <source>
        <dbReference type="Proteomes" id="UP000196368"/>
    </source>
</evidence>
<dbReference type="GO" id="GO:0047545">
    <property type="term" value="F:(S)-2-hydroxyglutarate dehydrogenase activity"/>
    <property type="evidence" value="ECO:0007669"/>
    <property type="project" value="UniProtKB-ARBA"/>
</dbReference>
<dbReference type="EMBL" id="NFJD01000002">
    <property type="protein sequence ID" value="OUO56943.1"/>
    <property type="molecule type" value="Genomic_DNA"/>
</dbReference>
<evidence type="ECO:0000256" key="5">
    <source>
        <dbReference type="RuleBase" id="RU003719"/>
    </source>
</evidence>
<feature type="domain" description="D-isomer specific 2-hydroxyacid dehydrogenase catalytic" evidence="6">
    <location>
        <begin position="3"/>
        <end position="317"/>
    </location>
</feature>
<keyword evidence="2" id="KW-0028">Amino-acid biosynthesis</keyword>
<dbReference type="Gene3D" id="3.40.50.720">
    <property type="entry name" value="NAD(P)-binding Rossmann-like Domain"/>
    <property type="match status" value="2"/>
</dbReference>
<keyword evidence="9" id="KW-1185">Reference proteome</keyword>
<dbReference type="PROSITE" id="PS00065">
    <property type="entry name" value="D_2_HYDROXYACID_DH_1"/>
    <property type="match status" value="1"/>
</dbReference>
<dbReference type="Pfam" id="PF02826">
    <property type="entry name" value="2-Hacid_dh_C"/>
    <property type="match status" value="1"/>
</dbReference>
<dbReference type="SUPFAM" id="SSF51735">
    <property type="entry name" value="NAD(P)-binding Rossmann-fold domains"/>
    <property type="match status" value="1"/>
</dbReference>